<gene>
    <name evidence="1" type="ORF">AK812_SmicGene42948</name>
</gene>
<proteinExistence type="predicted"/>
<comment type="caution">
    <text evidence="1">The sequence shown here is derived from an EMBL/GenBank/DDBJ whole genome shotgun (WGS) entry which is preliminary data.</text>
</comment>
<sequence length="262" mass="28236">MCLLIRRDLLVATAVEFPLDHLFFVQPSVWSPRPLRCGRSGSDKCAVLVHKLVPIGTAGSPRRLPHMSVRDLMQCCPTTSGTLKSLLTACLCGVVCNSPSRVVPPLTTAEMPRYDRGITAVAALSVAERAKARTYPELAQGNRCRFFFTRTFSKPSKRLVALLIEVGGRWSPGAAEFVRLLARSRARAARCHAGSDPICVRLRWPALSAAWSCASSLLSLPLSGIANVDGEAPLLSDVLADSPEPPRIARHASVEGHSSAFA</sequence>
<keyword evidence="2" id="KW-1185">Reference proteome</keyword>
<reference evidence="1 2" key="1">
    <citation type="submission" date="2016-02" db="EMBL/GenBank/DDBJ databases">
        <title>Genome analysis of coral dinoflagellate symbionts highlights evolutionary adaptations to a symbiotic lifestyle.</title>
        <authorList>
            <person name="Aranda M."/>
            <person name="Li Y."/>
            <person name="Liew Y.J."/>
            <person name="Baumgarten S."/>
            <person name="Simakov O."/>
            <person name="Wilson M."/>
            <person name="Piel J."/>
            <person name="Ashoor H."/>
            <person name="Bougouffa S."/>
            <person name="Bajic V.B."/>
            <person name="Ryu T."/>
            <person name="Ravasi T."/>
            <person name="Bayer T."/>
            <person name="Micklem G."/>
            <person name="Kim H."/>
            <person name="Bhak J."/>
            <person name="Lajeunesse T.C."/>
            <person name="Voolstra C.R."/>
        </authorList>
    </citation>
    <scope>NUCLEOTIDE SEQUENCE [LARGE SCALE GENOMIC DNA]</scope>
    <source>
        <strain evidence="1 2">CCMP2467</strain>
    </source>
</reference>
<organism evidence="1 2">
    <name type="scientific">Symbiodinium microadriaticum</name>
    <name type="common">Dinoflagellate</name>
    <name type="synonym">Zooxanthella microadriatica</name>
    <dbReference type="NCBI Taxonomy" id="2951"/>
    <lineage>
        <taxon>Eukaryota</taxon>
        <taxon>Sar</taxon>
        <taxon>Alveolata</taxon>
        <taxon>Dinophyceae</taxon>
        <taxon>Suessiales</taxon>
        <taxon>Symbiodiniaceae</taxon>
        <taxon>Symbiodinium</taxon>
    </lineage>
</organism>
<dbReference type="AlphaFoldDB" id="A0A1Q9C295"/>
<evidence type="ECO:0000313" key="1">
    <source>
        <dbReference type="EMBL" id="OLP77043.1"/>
    </source>
</evidence>
<accession>A0A1Q9C295</accession>
<protein>
    <submittedName>
        <fullName evidence="1">Uncharacterized protein</fullName>
    </submittedName>
</protein>
<dbReference type="Proteomes" id="UP000186817">
    <property type="component" value="Unassembled WGS sequence"/>
</dbReference>
<name>A0A1Q9C295_SYMMI</name>
<evidence type="ECO:0000313" key="2">
    <source>
        <dbReference type="Proteomes" id="UP000186817"/>
    </source>
</evidence>
<dbReference type="EMBL" id="LSRX01001859">
    <property type="protein sequence ID" value="OLP77043.1"/>
    <property type="molecule type" value="Genomic_DNA"/>
</dbReference>